<comment type="function">
    <text evidence="12">The main replicative DNA helicase, it participates in initiation and elongation during chromosome replication. Travels ahead of the DNA replisome, separating dsDNA into templates for DNA synthesis. A processive ATP-dependent 5'-3' DNA helicase it has DNA-dependent ATPase activity.</text>
</comment>
<dbReference type="GO" id="GO:0006269">
    <property type="term" value="P:DNA replication, synthesis of primer"/>
    <property type="evidence" value="ECO:0007669"/>
    <property type="project" value="UniProtKB-UniRule"/>
</dbReference>
<dbReference type="EMBL" id="JACHWP010000017">
    <property type="protein sequence ID" value="MBB3023912.1"/>
    <property type="molecule type" value="Genomic_DNA"/>
</dbReference>
<dbReference type="FunFam" id="3.40.50.300:FF:000351">
    <property type="entry name" value="Replicative DNA helicase"/>
    <property type="match status" value="1"/>
</dbReference>
<dbReference type="PROSITE" id="PS51199">
    <property type="entry name" value="SF4_HELICASE"/>
    <property type="match status" value="1"/>
</dbReference>
<feature type="region of interest" description="Disordered" evidence="13">
    <location>
        <begin position="1"/>
        <end position="21"/>
    </location>
</feature>
<reference evidence="15 16" key="1">
    <citation type="submission" date="2020-08" db="EMBL/GenBank/DDBJ databases">
        <title>Sequencing the genomes of 1000 actinobacteria strains.</title>
        <authorList>
            <person name="Klenk H.-P."/>
        </authorList>
    </citation>
    <scope>NUCLEOTIDE SEQUENCE [LARGE SCALE GENOMIC DNA]</scope>
    <source>
        <strain evidence="15 16">DSM 23040</strain>
    </source>
</reference>
<evidence type="ECO:0000256" key="6">
    <source>
        <dbReference type="ARBA" id="ARBA00022806"/>
    </source>
</evidence>
<dbReference type="FunFam" id="1.10.860.10:FF:000001">
    <property type="entry name" value="Replicative DNA helicase"/>
    <property type="match status" value="1"/>
</dbReference>
<evidence type="ECO:0000256" key="13">
    <source>
        <dbReference type="SAM" id="MobiDB-lite"/>
    </source>
</evidence>
<feature type="domain" description="SF4 helicase" evidence="14">
    <location>
        <begin position="189"/>
        <end position="452"/>
    </location>
</feature>
<dbReference type="GO" id="GO:0005829">
    <property type="term" value="C:cytosol"/>
    <property type="evidence" value="ECO:0007669"/>
    <property type="project" value="TreeGrafter"/>
</dbReference>
<evidence type="ECO:0000256" key="12">
    <source>
        <dbReference type="RuleBase" id="RU362085"/>
    </source>
</evidence>
<dbReference type="GO" id="GO:0016787">
    <property type="term" value="F:hydrolase activity"/>
    <property type="evidence" value="ECO:0007669"/>
    <property type="project" value="UniProtKB-KW"/>
</dbReference>
<dbReference type="CDD" id="cd00984">
    <property type="entry name" value="DnaB_C"/>
    <property type="match status" value="1"/>
</dbReference>
<dbReference type="GO" id="GO:0005524">
    <property type="term" value="F:ATP binding"/>
    <property type="evidence" value="ECO:0007669"/>
    <property type="project" value="UniProtKB-UniRule"/>
</dbReference>
<dbReference type="Pfam" id="PF03796">
    <property type="entry name" value="DnaB_C"/>
    <property type="match status" value="1"/>
</dbReference>
<dbReference type="InterPro" id="IPR036185">
    <property type="entry name" value="DNA_heli_DnaB-like_N_sf"/>
</dbReference>
<evidence type="ECO:0000313" key="16">
    <source>
        <dbReference type="Proteomes" id="UP000568050"/>
    </source>
</evidence>
<dbReference type="EC" id="5.6.2.3" evidence="11 12"/>
<evidence type="ECO:0000256" key="5">
    <source>
        <dbReference type="ARBA" id="ARBA00022801"/>
    </source>
</evidence>
<dbReference type="AlphaFoldDB" id="A0A839QV10"/>
<dbReference type="Proteomes" id="UP000568050">
    <property type="component" value="Unassembled WGS sequence"/>
</dbReference>
<keyword evidence="7 12" id="KW-0067">ATP-binding</keyword>
<dbReference type="InterPro" id="IPR007692">
    <property type="entry name" value="DNA_helicase_DnaB"/>
</dbReference>
<comment type="caution">
    <text evidence="15">The sequence shown here is derived from an EMBL/GenBank/DDBJ whole genome shotgun (WGS) entry which is preliminary data.</text>
</comment>
<dbReference type="InterPro" id="IPR007694">
    <property type="entry name" value="DNA_helicase_DnaB-like_C"/>
</dbReference>
<organism evidence="15 16">
    <name type="scientific">Helcobacillus massiliensis</name>
    <dbReference type="NCBI Taxonomy" id="521392"/>
    <lineage>
        <taxon>Bacteria</taxon>
        <taxon>Bacillati</taxon>
        <taxon>Actinomycetota</taxon>
        <taxon>Actinomycetes</taxon>
        <taxon>Micrococcales</taxon>
        <taxon>Dermabacteraceae</taxon>
        <taxon>Helcobacillus</taxon>
    </lineage>
</organism>
<evidence type="ECO:0000256" key="8">
    <source>
        <dbReference type="ARBA" id="ARBA00023125"/>
    </source>
</evidence>
<dbReference type="RefSeq" id="WP_183377219.1">
    <property type="nucleotide sequence ID" value="NZ_CBCSFZ010000026.1"/>
</dbReference>
<evidence type="ECO:0000256" key="1">
    <source>
        <dbReference type="ARBA" id="ARBA00008428"/>
    </source>
</evidence>
<dbReference type="SUPFAM" id="SSF52540">
    <property type="entry name" value="P-loop containing nucleoside triphosphate hydrolases"/>
    <property type="match status" value="1"/>
</dbReference>
<dbReference type="PANTHER" id="PTHR30153:SF2">
    <property type="entry name" value="REPLICATIVE DNA HELICASE"/>
    <property type="match status" value="1"/>
</dbReference>
<dbReference type="InterPro" id="IPR027417">
    <property type="entry name" value="P-loop_NTPase"/>
</dbReference>
<dbReference type="InterPro" id="IPR016136">
    <property type="entry name" value="DNA_helicase_N/primase_C"/>
</dbReference>
<comment type="catalytic activity">
    <reaction evidence="10 12">
        <text>ATP + H2O = ADP + phosphate + H(+)</text>
        <dbReference type="Rhea" id="RHEA:13065"/>
        <dbReference type="ChEBI" id="CHEBI:15377"/>
        <dbReference type="ChEBI" id="CHEBI:15378"/>
        <dbReference type="ChEBI" id="CHEBI:30616"/>
        <dbReference type="ChEBI" id="CHEBI:43474"/>
        <dbReference type="ChEBI" id="CHEBI:456216"/>
        <dbReference type="EC" id="5.6.2.3"/>
    </reaction>
</comment>
<dbReference type="Pfam" id="PF00772">
    <property type="entry name" value="DnaB"/>
    <property type="match status" value="1"/>
</dbReference>
<evidence type="ECO:0000313" key="15">
    <source>
        <dbReference type="EMBL" id="MBB3023912.1"/>
    </source>
</evidence>
<protein>
    <recommendedName>
        <fullName evidence="11 12">Replicative DNA helicase</fullName>
        <ecNumber evidence="11 12">5.6.2.3</ecNumber>
    </recommendedName>
</protein>
<name>A0A839QV10_9MICO</name>
<keyword evidence="2 12" id="KW-0639">Primosome</keyword>
<evidence type="ECO:0000256" key="4">
    <source>
        <dbReference type="ARBA" id="ARBA00022741"/>
    </source>
</evidence>
<evidence type="ECO:0000256" key="11">
    <source>
        <dbReference type="NCBIfam" id="TIGR00665"/>
    </source>
</evidence>
<keyword evidence="8 12" id="KW-0238">DNA-binding</keyword>
<dbReference type="NCBIfam" id="NF004384">
    <property type="entry name" value="PRK05748.1"/>
    <property type="match status" value="1"/>
</dbReference>
<keyword evidence="6 12" id="KW-0347">Helicase</keyword>
<keyword evidence="3 12" id="KW-0235">DNA replication</keyword>
<dbReference type="PANTHER" id="PTHR30153">
    <property type="entry name" value="REPLICATIVE DNA HELICASE DNAB"/>
    <property type="match status" value="1"/>
</dbReference>
<comment type="similarity">
    <text evidence="1 12">Belongs to the helicase family. DnaB subfamily.</text>
</comment>
<dbReference type="Gene3D" id="1.10.860.10">
    <property type="entry name" value="DNAb Helicase, Chain A"/>
    <property type="match status" value="1"/>
</dbReference>
<dbReference type="GO" id="GO:0043139">
    <property type="term" value="F:5'-3' DNA helicase activity"/>
    <property type="evidence" value="ECO:0007669"/>
    <property type="project" value="UniProtKB-EC"/>
</dbReference>
<evidence type="ECO:0000256" key="10">
    <source>
        <dbReference type="ARBA" id="ARBA00048954"/>
    </source>
</evidence>
<keyword evidence="16" id="KW-1185">Reference proteome</keyword>
<dbReference type="GO" id="GO:1990077">
    <property type="term" value="C:primosome complex"/>
    <property type="evidence" value="ECO:0007669"/>
    <property type="project" value="UniProtKB-UniRule"/>
</dbReference>
<keyword evidence="5 12" id="KW-0378">Hydrolase</keyword>
<evidence type="ECO:0000256" key="7">
    <source>
        <dbReference type="ARBA" id="ARBA00022840"/>
    </source>
</evidence>
<evidence type="ECO:0000256" key="9">
    <source>
        <dbReference type="ARBA" id="ARBA00023235"/>
    </source>
</evidence>
<evidence type="ECO:0000259" key="14">
    <source>
        <dbReference type="PROSITE" id="PS51199"/>
    </source>
</evidence>
<evidence type="ECO:0000256" key="3">
    <source>
        <dbReference type="ARBA" id="ARBA00022705"/>
    </source>
</evidence>
<gene>
    <name evidence="15" type="ORF">FHX50_002218</name>
</gene>
<sequence length="452" mass="49899">MSTNQVYEPGSDPGMDRLPPQDLEAERGVLGGMMLSKDAIADVVERVRSGDFYRPAHELIYEAIIDLYGRGEPADLLTVSDELSKRGELQRIGGSAYLADLIDMVPTAANAGYYADIVAERSTLRKLVEAGTRIVQLGYATEGGEVDAVVNEAQAQIYAVTERGASEDFVPLAETIEETVDTIEAVQGRGGEVSGIPTGFQQFDELTQGLHGGQMIIFAGRPAMGKTTLGMDVLRSASIHNGKTSVIFSLEMDRTEITMRLLSAEAQVPMSRMRDGTMDDRDWQNLARAMGRISDAPLFMDDSANMTLMEIRAKCRRLKQKHDLQLVVIDYLQLMSSGKRVESRQQEVSEFSRALKLLAKEIEVPVIAISQLNRGSEQRTDKTPMMSDLRESGSIEQDADLIVLIHREDYYEKESPRAGEADLIVAKHRNGATATIPVAFEGHYSRFKDMAQ</sequence>
<keyword evidence="9" id="KW-0413">Isomerase</keyword>
<dbReference type="InterPro" id="IPR007693">
    <property type="entry name" value="DNA_helicase_DnaB-like_N"/>
</dbReference>
<keyword evidence="4 12" id="KW-0547">Nucleotide-binding</keyword>
<dbReference type="SUPFAM" id="SSF48024">
    <property type="entry name" value="N-terminal domain of DnaB helicase"/>
    <property type="match status" value="1"/>
</dbReference>
<evidence type="ECO:0000256" key="2">
    <source>
        <dbReference type="ARBA" id="ARBA00022515"/>
    </source>
</evidence>
<dbReference type="Gene3D" id="3.40.50.300">
    <property type="entry name" value="P-loop containing nucleotide triphosphate hydrolases"/>
    <property type="match status" value="1"/>
</dbReference>
<proteinExistence type="inferred from homology"/>
<dbReference type="GO" id="GO:0003677">
    <property type="term" value="F:DNA binding"/>
    <property type="evidence" value="ECO:0007669"/>
    <property type="project" value="UniProtKB-UniRule"/>
</dbReference>
<accession>A0A839QV10</accession>
<dbReference type="NCBIfam" id="TIGR00665">
    <property type="entry name" value="DnaB"/>
    <property type="match status" value="1"/>
</dbReference>